<reference evidence="2 3" key="1">
    <citation type="submission" date="2024-02" db="EMBL/GenBank/DDBJ databases">
        <authorList>
            <person name="Daric V."/>
            <person name="Darras S."/>
        </authorList>
    </citation>
    <scope>NUCLEOTIDE SEQUENCE [LARGE SCALE GENOMIC DNA]</scope>
</reference>
<accession>A0ABP0GIF4</accession>
<evidence type="ECO:0000259" key="1">
    <source>
        <dbReference type="PROSITE" id="PS51998"/>
    </source>
</evidence>
<keyword evidence="3" id="KW-1185">Reference proteome</keyword>
<protein>
    <recommendedName>
        <fullName evidence="1">DEK-C domain-containing protein</fullName>
    </recommendedName>
</protein>
<dbReference type="PROSITE" id="PS51998">
    <property type="entry name" value="DEK_C"/>
    <property type="match status" value="1"/>
</dbReference>
<dbReference type="Pfam" id="PF08766">
    <property type="entry name" value="DEK_C"/>
    <property type="match status" value="1"/>
</dbReference>
<sequence length="73" mass="8459">MVPYRRKSAIDIRISRSLKQNSEIRKAVEKILKGADLEVITMKAVCVKVYSLYPDFDLSDRKAFIKETVKKVK</sequence>
<gene>
    <name evidence="2" type="ORF">CVLEPA_LOCUS24191</name>
</gene>
<evidence type="ECO:0000313" key="3">
    <source>
        <dbReference type="Proteomes" id="UP001642483"/>
    </source>
</evidence>
<comment type="caution">
    <text evidence="2">The sequence shown here is derived from an EMBL/GenBank/DDBJ whole genome shotgun (WGS) entry which is preliminary data.</text>
</comment>
<name>A0ABP0GIF4_CLALP</name>
<dbReference type="EMBL" id="CAWYQH010000119">
    <property type="protein sequence ID" value="CAK8691487.1"/>
    <property type="molecule type" value="Genomic_DNA"/>
</dbReference>
<dbReference type="SUPFAM" id="SSF109715">
    <property type="entry name" value="DEK C-terminal domain"/>
    <property type="match status" value="1"/>
</dbReference>
<dbReference type="Proteomes" id="UP001642483">
    <property type="component" value="Unassembled WGS sequence"/>
</dbReference>
<dbReference type="InterPro" id="IPR014876">
    <property type="entry name" value="DEK_C"/>
</dbReference>
<dbReference type="Gene3D" id="1.10.10.60">
    <property type="entry name" value="Homeodomain-like"/>
    <property type="match status" value="1"/>
</dbReference>
<evidence type="ECO:0000313" key="2">
    <source>
        <dbReference type="EMBL" id="CAK8691487.1"/>
    </source>
</evidence>
<proteinExistence type="predicted"/>
<organism evidence="2 3">
    <name type="scientific">Clavelina lepadiformis</name>
    <name type="common">Light-bulb sea squirt</name>
    <name type="synonym">Ascidia lepadiformis</name>
    <dbReference type="NCBI Taxonomy" id="159417"/>
    <lineage>
        <taxon>Eukaryota</taxon>
        <taxon>Metazoa</taxon>
        <taxon>Chordata</taxon>
        <taxon>Tunicata</taxon>
        <taxon>Ascidiacea</taxon>
        <taxon>Aplousobranchia</taxon>
        <taxon>Clavelinidae</taxon>
        <taxon>Clavelina</taxon>
    </lineage>
</organism>
<feature type="domain" description="DEK-C" evidence="1">
    <location>
        <begin position="18"/>
        <end position="73"/>
    </location>
</feature>